<name>F9WG63_TRYCI</name>
<comment type="caution">
    <text evidence="1">The sequence shown here is derived from an EMBL/GenBank/DDBJ whole genome shotgun (WGS) entry which is preliminary data.</text>
</comment>
<sequence length="196" mass="21492">MSTKLSSLKSFPLKQSFNSSFVAGLVSPRQCVLLSLPLAFANTVINSSRRPAELAAKAALYASLSNFSTSYPALSISFRTCRNRRPVILHVSEPIPLDLDWMNLDCHSSNFISRWVIFAAPFSTCCVAQGVTSFNFLLKVHMAASNIVGIALCPLPKVSSASSINKAISHHHLVRNSITITFSLYLICLPLLKFLF</sequence>
<organism evidence="1 2">
    <name type="scientific">Trypanosoma congolense (strain IL3000)</name>
    <dbReference type="NCBI Taxonomy" id="1068625"/>
    <lineage>
        <taxon>Eukaryota</taxon>
        <taxon>Discoba</taxon>
        <taxon>Euglenozoa</taxon>
        <taxon>Kinetoplastea</taxon>
        <taxon>Metakinetoplastina</taxon>
        <taxon>Trypanosomatida</taxon>
        <taxon>Trypanosomatidae</taxon>
        <taxon>Trypanosoma</taxon>
        <taxon>Nannomonas</taxon>
    </lineage>
</organism>
<gene>
    <name evidence="1" type="ORF">TCIL3000_0_12370</name>
</gene>
<accession>F9WG63</accession>
<proteinExistence type="predicted"/>
<protein>
    <submittedName>
        <fullName evidence="1">WGS project CAEQ00000000 data, annotated contig 469</fullName>
    </submittedName>
</protein>
<dbReference type="AlphaFoldDB" id="F9WG63"/>
<reference evidence="1" key="1">
    <citation type="journal article" date="2012" name="Proc. Natl. Acad. Sci. U.S.A.">
        <title>Antigenic diversity is generated by distinct evolutionary mechanisms in African trypanosome species.</title>
        <authorList>
            <person name="Jackson A.P."/>
            <person name="Berry A."/>
            <person name="Aslett M."/>
            <person name="Allison H.C."/>
            <person name="Burton P."/>
            <person name="Vavrova-Anderson J."/>
            <person name="Brown R."/>
            <person name="Browne H."/>
            <person name="Corton N."/>
            <person name="Hauser H."/>
            <person name="Gamble J."/>
            <person name="Gilderthorp R."/>
            <person name="Marcello L."/>
            <person name="McQuillan J."/>
            <person name="Otto T.D."/>
            <person name="Quail M.A."/>
            <person name="Sanders M.J."/>
            <person name="van Tonder A."/>
            <person name="Ginger M.L."/>
            <person name="Field M.C."/>
            <person name="Barry J.D."/>
            <person name="Hertz-Fowler C."/>
            <person name="Berriman M."/>
        </authorList>
    </citation>
    <scope>NUCLEOTIDE SEQUENCE [LARGE SCALE GENOMIC DNA]</scope>
    <source>
        <strain evidence="1">IL3000</strain>
    </source>
</reference>
<dbReference type="EMBL" id="CAEQ01002236">
    <property type="protein sequence ID" value="CCD16297.1"/>
    <property type="molecule type" value="Genomic_DNA"/>
</dbReference>
<evidence type="ECO:0000313" key="2">
    <source>
        <dbReference type="Proteomes" id="UP000000702"/>
    </source>
</evidence>
<dbReference type="Proteomes" id="UP000000702">
    <property type="component" value="Unassembled WGS sequence"/>
</dbReference>
<keyword evidence="2" id="KW-1185">Reference proteome</keyword>
<evidence type="ECO:0000313" key="1">
    <source>
        <dbReference type="EMBL" id="CCD16297.1"/>
    </source>
</evidence>
<dbReference type="VEuPathDB" id="TriTrypDB:TcIL3000_0_12370"/>